<evidence type="ECO:0000313" key="6">
    <source>
        <dbReference type="EMBL" id="TCW02716.1"/>
    </source>
</evidence>
<evidence type="ECO:0000259" key="5">
    <source>
        <dbReference type="PROSITE" id="PS50980"/>
    </source>
</evidence>
<dbReference type="SUPFAM" id="SSF52096">
    <property type="entry name" value="ClpP/crotonase"/>
    <property type="match status" value="1"/>
</dbReference>
<gene>
    <name evidence="4" type="primary">accD</name>
    <name evidence="6" type="ORF">EDD60_10113</name>
</gene>
<dbReference type="NCBIfam" id="TIGR00515">
    <property type="entry name" value="accD"/>
    <property type="match status" value="1"/>
</dbReference>
<dbReference type="UniPathway" id="UPA00655">
    <property type="reaction ID" value="UER00711"/>
</dbReference>
<comment type="similarity">
    <text evidence="4">Belongs to the AccD/PCCB family.</text>
</comment>
<dbReference type="HAMAP" id="MF_01395">
    <property type="entry name" value="AcetylCoA_CT_beta"/>
    <property type="match status" value="1"/>
</dbReference>
<dbReference type="GO" id="GO:0016743">
    <property type="term" value="F:carboxyl- or carbamoyltransferase activity"/>
    <property type="evidence" value="ECO:0007669"/>
    <property type="project" value="UniProtKB-UniRule"/>
</dbReference>
<dbReference type="InterPro" id="IPR011762">
    <property type="entry name" value="COA_CT_N"/>
</dbReference>
<dbReference type="AlphaFoldDB" id="A0A4R3ZBA3"/>
<dbReference type="Proteomes" id="UP000295515">
    <property type="component" value="Unassembled WGS sequence"/>
</dbReference>
<evidence type="ECO:0000256" key="2">
    <source>
        <dbReference type="ARBA" id="ARBA00022679"/>
    </source>
</evidence>
<dbReference type="EC" id="2.1.3.15" evidence="4"/>
<accession>A0A4R3ZBA3</accession>
<dbReference type="EMBL" id="SMCQ01000001">
    <property type="protein sequence ID" value="TCW02716.1"/>
    <property type="molecule type" value="Genomic_DNA"/>
</dbReference>
<dbReference type="InterPro" id="IPR029045">
    <property type="entry name" value="ClpP/crotonase-like_dom_sf"/>
</dbReference>
<evidence type="ECO:0000256" key="3">
    <source>
        <dbReference type="ARBA" id="ARBA00023098"/>
    </source>
</evidence>
<comment type="subunit">
    <text evidence="4">Acetyl-CoA carboxylase is a heterohexamer composed of biotin carboxyl carrier protein (AccB), biotin carboxylase (AccC) and two subunits each of ACCase subunit alpha (AccA) and ACCase subunit beta (AccD).</text>
</comment>
<comment type="cofactor">
    <cofactor evidence="4">
        <name>Zn(2+)</name>
        <dbReference type="ChEBI" id="CHEBI:29105"/>
    </cofactor>
    <text evidence="4">Binds 1 zinc ion per subunit.</text>
</comment>
<dbReference type="GO" id="GO:0003989">
    <property type="term" value="F:acetyl-CoA carboxylase activity"/>
    <property type="evidence" value="ECO:0007669"/>
    <property type="project" value="InterPro"/>
</dbReference>
<comment type="function">
    <text evidence="4">Component of the acetyl coenzyme A carboxylase (ACC) complex. Biotin carboxylase (BC) catalyzes the carboxylation of biotin on its carrier protein (BCCP) and then the CO(2) group is transferred by the transcarboxylase to acetyl-CoA to form malonyl-CoA.</text>
</comment>
<dbReference type="PROSITE" id="PS50980">
    <property type="entry name" value="COA_CT_NTER"/>
    <property type="match status" value="1"/>
</dbReference>
<feature type="zinc finger region" description="C4-type" evidence="4">
    <location>
        <begin position="38"/>
        <end position="60"/>
    </location>
</feature>
<dbReference type="PRINTS" id="PR01070">
    <property type="entry name" value="ACCCTRFRASEB"/>
</dbReference>
<feature type="binding site" evidence="4">
    <location>
        <position position="38"/>
    </location>
    <ligand>
        <name>Zn(2+)</name>
        <dbReference type="ChEBI" id="CHEBI:29105"/>
    </ligand>
</feature>
<dbReference type="InterPro" id="IPR034733">
    <property type="entry name" value="AcCoA_carboxyl_beta"/>
</dbReference>
<dbReference type="GO" id="GO:0008270">
    <property type="term" value="F:zinc ion binding"/>
    <property type="evidence" value="ECO:0007669"/>
    <property type="project" value="UniProtKB-UniRule"/>
</dbReference>
<name>A0A4R3ZBA3_9FIRM</name>
<feature type="binding site" evidence="4">
    <location>
        <position position="57"/>
    </location>
    <ligand>
        <name>Zn(2+)</name>
        <dbReference type="ChEBI" id="CHEBI:29105"/>
    </ligand>
</feature>
<keyword evidence="4" id="KW-0275">Fatty acid biosynthesis</keyword>
<dbReference type="GO" id="GO:0005524">
    <property type="term" value="F:ATP binding"/>
    <property type="evidence" value="ECO:0007669"/>
    <property type="project" value="UniProtKB-KW"/>
</dbReference>
<feature type="binding site" evidence="4">
    <location>
        <position position="60"/>
    </location>
    <ligand>
        <name>Zn(2+)</name>
        <dbReference type="ChEBI" id="CHEBI:29105"/>
    </ligand>
</feature>
<keyword evidence="4" id="KW-0862">Zinc</keyword>
<dbReference type="PANTHER" id="PTHR42995:SF5">
    <property type="entry name" value="ACETYL-COENZYME A CARBOXYLASE CARBOXYL TRANSFERASE SUBUNIT BETA, CHLOROPLASTIC"/>
    <property type="match status" value="1"/>
</dbReference>
<keyword evidence="3 4" id="KW-0443">Lipid metabolism</keyword>
<keyword evidence="4" id="KW-0276">Fatty acid metabolism</keyword>
<keyword evidence="4" id="KW-0067">ATP-binding</keyword>
<dbReference type="RefSeq" id="WP_066444932.1">
    <property type="nucleotide sequence ID" value="NZ_CAUWFI010000002.1"/>
</dbReference>
<keyword evidence="4" id="KW-0479">Metal-binding</keyword>
<keyword evidence="7" id="KW-1185">Reference proteome</keyword>
<dbReference type="GO" id="GO:2001295">
    <property type="term" value="P:malonyl-CoA biosynthetic process"/>
    <property type="evidence" value="ECO:0007669"/>
    <property type="project" value="UniProtKB-UniRule"/>
</dbReference>
<evidence type="ECO:0000313" key="7">
    <source>
        <dbReference type="Proteomes" id="UP000295515"/>
    </source>
</evidence>
<evidence type="ECO:0000256" key="1">
    <source>
        <dbReference type="ARBA" id="ARBA00022516"/>
    </source>
</evidence>
<keyword evidence="1 4" id="KW-0444">Lipid biosynthesis</keyword>
<sequence length="289" mass="32674">MDQLFKKRNQELKEFSTWLKRHKPKAKKEVPDNIFKQCDACHQSIPYFTLVENDYVCPHCGNHMKISARQRIRDLVDEGSWREYFQRDISKNIEDFPGYDQKLQKAKMSTGMNEAVICGIGQIDHQKVVLCIMDSRFMMGSMGKVVGEKICKGVELAIRKKLPLIISCTSGGARMQEGIDSLMQMAKVSSALKRFSNLGGFYITLLTHPTTGGVSASFAMLGDIIIAEPHALVGFAGKRVIEKTMKQELPEGFQTAEFLLDKGFIDMIVERKDLKKVFSDLLRMHGGRS</sequence>
<feature type="binding site" evidence="4">
    <location>
        <position position="41"/>
    </location>
    <ligand>
        <name>Zn(2+)</name>
        <dbReference type="ChEBI" id="CHEBI:29105"/>
    </ligand>
</feature>
<comment type="catalytic activity">
    <reaction evidence="4">
        <text>N(6)-carboxybiotinyl-L-lysyl-[protein] + acetyl-CoA = N(6)-biotinyl-L-lysyl-[protein] + malonyl-CoA</text>
        <dbReference type="Rhea" id="RHEA:54728"/>
        <dbReference type="Rhea" id="RHEA-COMP:10505"/>
        <dbReference type="Rhea" id="RHEA-COMP:10506"/>
        <dbReference type="ChEBI" id="CHEBI:57288"/>
        <dbReference type="ChEBI" id="CHEBI:57384"/>
        <dbReference type="ChEBI" id="CHEBI:83144"/>
        <dbReference type="ChEBI" id="CHEBI:83145"/>
        <dbReference type="EC" id="2.1.3.15"/>
    </reaction>
</comment>
<dbReference type="GO" id="GO:0006633">
    <property type="term" value="P:fatty acid biosynthetic process"/>
    <property type="evidence" value="ECO:0007669"/>
    <property type="project" value="UniProtKB-KW"/>
</dbReference>
<protein>
    <recommendedName>
        <fullName evidence="4">Acetyl-coenzyme A carboxylase carboxyl transferase subunit beta</fullName>
        <shortName evidence="4">ACCase subunit beta</shortName>
        <shortName evidence="4">Acetyl-CoA carboxylase carboxyltransferase subunit beta</shortName>
        <ecNumber evidence="4">2.1.3.15</ecNumber>
    </recommendedName>
</protein>
<dbReference type="PANTHER" id="PTHR42995">
    <property type="entry name" value="ACETYL-COENZYME A CARBOXYLASE CARBOXYL TRANSFERASE SUBUNIT BETA, CHLOROPLASTIC"/>
    <property type="match status" value="1"/>
</dbReference>
<comment type="pathway">
    <text evidence="4">Lipid metabolism; malonyl-CoA biosynthesis; malonyl-CoA from acetyl-CoA: step 1/1.</text>
</comment>
<keyword evidence="4" id="KW-0863">Zinc-finger</keyword>
<dbReference type="GeneID" id="98913844"/>
<dbReference type="Pfam" id="PF01039">
    <property type="entry name" value="Carboxyl_trans"/>
    <property type="match status" value="1"/>
</dbReference>
<proteinExistence type="inferred from homology"/>
<comment type="subcellular location">
    <subcellularLocation>
        <location evidence="4">Cytoplasm</location>
    </subcellularLocation>
</comment>
<reference evidence="6 7" key="1">
    <citation type="submission" date="2019-03" db="EMBL/GenBank/DDBJ databases">
        <title>Genomic Encyclopedia of Type Strains, Phase IV (KMG-IV): sequencing the most valuable type-strain genomes for metagenomic binning, comparative biology and taxonomic classification.</title>
        <authorList>
            <person name="Goeker M."/>
        </authorList>
    </citation>
    <scope>NUCLEOTIDE SEQUENCE [LARGE SCALE GENOMIC DNA]</scope>
    <source>
        <strain evidence="6 7">DSM 29487</strain>
    </source>
</reference>
<dbReference type="Gene3D" id="3.90.226.10">
    <property type="entry name" value="2-enoyl-CoA Hydratase, Chain A, domain 1"/>
    <property type="match status" value="1"/>
</dbReference>
<evidence type="ECO:0000256" key="4">
    <source>
        <dbReference type="HAMAP-Rule" id="MF_01395"/>
    </source>
</evidence>
<comment type="caution">
    <text evidence="6">The sequence shown here is derived from an EMBL/GenBank/DDBJ whole genome shotgun (WGS) entry which is preliminary data.</text>
</comment>
<feature type="domain" description="CoA carboxyltransferase N-terminal" evidence="5">
    <location>
        <begin position="34"/>
        <end position="289"/>
    </location>
</feature>
<keyword evidence="4" id="KW-0547">Nucleotide-binding</keyword>
<organism evidence="6 7">
    <name type="scientific">Longibaculum muris</name>
    <dbReference type="NCBI Taxonomy" id="1796628"/>
    <lineage>
        <taxon>Bacteria</taxon>
        <taxon>Bacillati</taxon>
        <taxon>Bacillota</taxon>
        <taxon>Erysipelotrichia</taxon>
        <taxon>Erysipelotrichales</taxon>
        <taxon>Coprobacillaceae</taxon>
        <taxon>Longibaculum</taxon>
    </lineage>
</organism>
<dbReference type="GO" id="GO:0009317">
    <property type="term" value="C:acetyl-CoA carboxylase complex"/>
    <property type="evidence" value="ECO:0007669"/>
    <property type="project" value="InterPro"/>
</dbReference>
<keyword evidence="4" id="KW-0963">Cytoplasm</keyword>
<dbReference type="InterPro" id="IPR000438">
    <property type="entry name" value="Acetyl_CoA_COase_Trfase_b_su"/>
</dbReference>
<keyword evidence="2 4" id="KW-0808">Transferase</keyword>